<dbReference type="PANTHER" id="PTHR47197">
    <property type="entry name" value="PROTEIN NIRF"/>
    <property type="match status" value="1"/>
</dbReference>
<dbReference type="AlphaFoldDB" id="A0A1G9RPT1"/>
<dbReference type="SUPFAM" id="SSF50969">
    <property type="entry name" value="YVTN repeat-like/Quinoprotein amine dehydrogenase"/>
    <property type="match status" value="1"/>
</dbReference>
<dbReference type="Gene3D" id="2.130.10.10">
    <property type="entry name" value="YVTN repeat-like/Quinoprotein amine dehydrogenase"/>
    <property type="match status" value="2"/>
</dbReference>
<evidence type="ECO:0000313" key="2">
    <source>
        <dbReference type="Proteomes" id="UP000199068"/>
    </source>
</evidence>
<dbReference type="InterPro" id="IPR011044">
    <property type="entry name" value="Quino_amine_DH_bsu"/>
</dbReference>
<keyword evidence="2" id="KW-1185">Reference proteome</keyword>
<accession>A0A1G9RPT1</accession>
<name>A0A1G9RPT1_9FIRM</name>
<dbReference type="PANTHER" id="PTHR47197:SF3">
    <property type="entry name" value="DIHYDRO-HEME D1 DEHYDROGENASE"/>
    <property type="match status" value="1"/>
</dbReference>
<evidence type="ECO:0000313" key="1">
    <source>
        <dbReference type="EMBL" id="SDM25308.1"/>
    </source>
</evidence>
<proteinExistence type="predicted"/>
<organism evidence="1 2">
    <name type="scientific">Romboutsia lituseburensis DSM 797</name>
    <dbReference type="NCBI Taxonomy" id="1121325"/>
    <lineage>
        <taxon>Bacteria</taxon>
        <taxon>Bacillati</taxon>
        <taxon>Bacillota</taxon>
        <taxon>Clostridia</taxon>
        <taxon>Peptostreptococcales</taxon>
        <taxon>Peptostreptococcaceae</taxon>
        <taxon>Romboutsia</taxon>
    </lineage>
</organism>
<protein>
    <recommendedName>
        <fullName evidence="3">40-residue YVTN family beta-propeller repeat-containing protein</fullName>
    </recommendedName>
</protein>
<dbReference type="InterPro" id="IPR015943">
    <property type="entry name" value="WD40/YVTN_repeat-like_dom_sf"/>
</dbReference>
<dbReference type="STRING" id="1121325.SAMN04515677_10793"/>
<dbReference type="InterPro" id="IPR051200">
    <property type="entry name" value="Host-pathogen_enzymatic-act"/>
</dbReference>
<evidence type="ECO:0008006" key="3">
    <source>
        <dbReference type="Google" id="ProtNLM"/>
    </source>
</evidence>
<dbReference type="RefSeq" id="WP_092726895.1">
    <property type="nucleotide sequence ID" value="NZ_FNGW01000007.1"/>
</dbReference>
<gene>
    <name evidence="1" type="ORF">SAMN04515677_10793</name>
</gene>
<dbReference type="Proteomes" id="UP000199068">
    <property type="component" value="Unassembled WGS sequence"/>
</dbReference>
<dbReference type="EMBL" id="FNGW01000007">
    <property type="protein sequence ID" value="SDM25308.1"/>
    <property type="molecule type" value="Genomic_DNA"/>
</dbReference>
<sequence length="288" mass="32518">MKVYISNYLSKSISILSYPKFEVEKEIYLEEDIYPHHICVDEEKNLMYIPSSSNGILYILDLISNEIVESISIGGNLSQISLCNGELFISNEDSNSIYILDQKTLNPVGIIGVDEMPHGFDFNNIENKLYVPCVNSIICIDTLSKCIDRKKEIGFKAWHIKIDCKKSEIYTSTLDGKIVILDESKMKIIKVLEGFLLPVQVCFSYKDNKVYVADLGYKNISILDYDTGELLGCINIDGNPQGLEITKDEKLLIVSDTQKNAIKIYDTSNDELVKEIKVGKEPTTILCV</sequence>
<reference evidence="1 2" key="1">
    <citation type="submission" date="2016-10" db="EMBL/GenBank/DDBJ databases">
        <authorList>
            <person name="de Groot N.N."/>
        </authorList>
    </citation>
    <scope>NUCLEOTIDE SEQUENCE [LARGE SCALE GENOMIC DNA]</scope>
    <source>
        <strain evidence="1 2">DSM 797</strain>
    </source>
</reference>